<evidence type="ECO:0008006" key="4">
    <source>
        <dbReference type="Google" id="ProtNLM"/>
    </source>
</evidence>
<feature type="signal peptide" evidence="1">
    <location>
        <begin position="1"/>
        <end position="26"/>
    </location>
</feature>
<name>A0AAV4RPN9_CAEEX</name>
<keyword evidence="3" id="KW-1185">Reference proteome</keyword>
<gene>
    <name evidence="2" type="ORF">CEXT_570151</name>
</gene>
<keyword evidence="1" id="KW-0732">Signal</keyword>
<evidence type="ECO:0000256" key="1">
    <source>
        <dbReference type="SAM" id="SignalP"/>
    </source>
</evidence>
<proteinExistence type="predicted"/>
<sequence>MHSIQNGNIPSALITIIIATLTLLHSKCTVCEQRNRAHLGGHFRKQFHLRLFPEISAFMVEETEHILNSERGCCSPFMHPVHFIVAQVLKLAPSCGFGDYIFVSLFKLGAWRDGF</sequence>
<dbReference type="AlphaFoldDB" id="A0AAV4RPN9"/>
<evidence type="ECO:0000313" key="3">
    <source>
        <dbReference type="Proteomes" id="UP001054945"/>
    </source>
</evidence>
<feature type="chain" id="PRO_5043629755" description="Secreted protein" evidence="1">
    <location>
        <begin position="27"/>
        <end position="115"/>
    </location>
</feature>
<dbReference type="Proteomes" id="UP001054945">
    <property type="component" value="Unassembled WGS sequence"/>
</dbReference>
<comment type="caution">
    <text evidence="2">The sequence shown here is derived from an EMBL/GenBank/DDBJ whole genome shotgun (WGS) entry which is preliminary data.</text>
</comment>
<reference evidence="2 3" key="1">
    <citation type="submission" date="2021-06" db="EMBL/GenBank/DDBJ databases">
        <title>Caerostris extrusa draft genome.</title>
        <authorList>
            <person name="Kono N."/>
            <person name="Arakawa K."/>
        </authorList>
    </citation>
    <scope>NUCLEOTIDE SEQUENCE [LARGE SCALE GENOMIC DNA]</scope>
</reference>
<evidence type="ECO:0000313" key="2">
    <source>
        <dbReference type="EMBL" id="GIY23584.1"/>
    </source>
</evidence>
<accession>A0AAV4RPN9</accession>
<dbReference type="EMBL" id="BPLR01008293">
    <property type="protein sequence ID" value="GIY23584.1"/>
    <property type="molecule type" value="Genomic_DNA"/>
</dbReference>
<organism evidence="2 3">
    <name type="scientific">Caerostris extrusa</name>
    <name type="common">Bark spider</name>
    <name type="synonym">Caerostris bankana</name>
    <dbReference type="NCBI Taxonomy" id="172846"/>
    <lineage>
        <taxon>Eukaryota</taxon>
        <taxon>Metazoa</taxon>
        <taxon>Ecdysozoa</taxon>
        <taxon>Arthropoda</taxon>
        <taxon>Chelicerata</taxon>
        <taxon>Arachnida</taxon>
        <taxon>Araneae</taxon>
        <taxon>Araneomorphae</taxon>
        <taxon>Entelegynae</taxon>
        <taxon>Araneoidea</taxon>
        <taxon>Araneidae</taxon>
        <taxon>Caerostris</taxon>
    </lineage>
</organism>
<protein>
    <recommendedName>
        <fullName evidence="4">Secreted protein</fullName>
    </recommendedName>
</protein>